<dbReference type="InterPro" id="IPR031629">
    <property type="entry name" value="DpaA_N"/>
</dbReference>
<dbReference type="InterPro" id="IPR014215">
    <property type="entry name" value="Dipicolinic_acid_synth_A"/>
</dbReference>
<sequence>MNTNKHIAIIGGDARYLEMIKELSTSTNAKISLVGFDQLKEGFVGAHQVDFDDLEPEDLDAIILPVPGSDGNGFVETVFTDKDIQITSNWLKKLPTHCLVFTGITTNYLNKTVIEEANLTLIPLFNRDDVAIYNSIPTVEGTIMMAIQNTDFTIHSSDVIVLGLGRVGMSVASKFSALGAHVSVGARDKADIARIKEMGLTPFEIQDLDHHVDACDILINTIPALVVTESAIQQMKSHTLIIDLASKPGGTDFDYAKKRGIKALMAPGLPGIVAPKTAGGILGSVISQLVKEHFQERGM</sequence>
<dbReference type="NCBIfam" id="NF006162">
    <property type="entry name" value="PRK08306.1"/>
    <property type="match status" value="1"/>
</dbReference>
<dbReference type="InterPro" id="IPR036291">
    <property type="entry name" value="NAD(P)-bd_dom_sf"/>
</dbReference>
<dbReference type="AlphaFoldDB" id="A0A9X3WSN7"/>
<feature type="domain" description="Alanine dehydrogenase/pyridine nucleotide transhydrogenase NAD(H)-binding" evidence="1">
    <location>
        <begin position="152"/>
        <end position="293"/>
    </location>
</feature>
<dbReference type="Pfam" id="PF01262">
    <property type="entry name" value="AlaDh_PNT_C"/>
    <property type="match status" value="1"/>
</dbReference>
<proteinExistence type="predicted"/>
<evidence type="ECO:0000313" key="3">
    <source>
        <dbReference type="EMBL" id="MDC3423531.1"/>
    </source>
</evidence>
<dbReference type="NCBIfam" id="TIGR02853">
    <property type="entry name" value="spore_dpaA"/>
    <property type="match status" value="1"/>
</dbReference>
<dbReference type="InterPro" id="IPR007698">
    <property type="entry name" value="AlaDH/PNT_NAD(H)-bd"/>
</dbReference>
<dbReference type="RefSeq" id="WP_272435256.1">
    <property type="nucleotide sequence ID" value="NZ_JAMQKB010000002.1"/>
</dbReference>
<reference evidence="3" key="1">
    <citation type="submission" date="2022-06" db="EMBL/GenBank/DDBJ databases">
        <title>Aquibacillus sp. a new bacterium isolated from soil saline samples.</title>
        <authorList>
            <person name="Galisteo C."/>
            <person name="De La Haba R."/>
            <person name="Sanchez-Porro C."/>
            <person name="Ventosa A."/>
        </authorList>
    </citation>
    <scope>NUCLEOTIDE SEQUENCE</scope>
    <source>
        <strain evidence="3">3ASR75-11</strain>
    </source>
</reference>
<evidence type="ECO:0000313" key="4">
    <source>
        <dbReference type="Proteomes" id="UP001145050"/>
    </source>
</evidence>
<dbReference type="Gene3D" id="3.40.50.720">
    <property type="entry name" value="NAD(P)-binding Rossmann-like Domain"/>
    <property type="match status" value="2"/>
</dbReference>
<dbReference type="Proteomes" id="UP001145050">
    <property type="component" value="Unassembled WGS sequence"/>
</dbReference>
<dbReference type="Pfam" id="PF16924">
    <property type="entry name" value="DpaA_N"/>
    <property type="match status" value="1"/>
</dbReference>
<accession>A0A9X3WSN7</accession>
<dbReference type="EMBL" id="JAMQKB010000002">
    <property type="protein sequence ID" value="MDC3423531.1"/>
    <property type="molecule type" value="Genomic_DNA"/>
</dbReference>
<evidence type="ECO:0000259" key="1">
    <source>
        <dbReference type="Pfam" id="PF01262"/>
    </source>
</evidence>
<evidence type="ECO:0000259" key="2">
    <source>
        <dbReference type="Pfam" id="PF16924"/>
    </source>
</evidence>
<protein>
    <submittedName>
        <fullName evidence="3">Dipicolinic acid synthetase subunit A</fullName>
    </submittedName>
</protein>
<dbReference type="SUPFAM" id="SSF51735">
    <property type="entry name" value="NAD(P)-binding Rossmann-fold domains"/>
    <property type="match status" value="1"/>
</dbReference>
<gene>
    <name evidence="3" type="primary">dpaA</name>
    <name evidence="3" type="ORF">NC797_03290</name>
</gene>
<organism evidence="3 4">
    <name type="scientific">Terrihalobacillus insolitus</name>
    <dbReference type="NCBI Taxonomy" id="2950438"/>
    <lineage>
        <taxon>Bacteria</taxon>
        <taxon>Bacillati</taxon>
        <taxon>Bacillota</taxon>
        <taxon>Bacilli</taxon>
        <taxon>Bacillales</taxon>
        <taxon>Bacillaceae</taxon>
        <taxon>Terrihalobacillus</taxon>
    </lineage>
</organism>
<name>A0A9X3WSN7_9BACI</name>
<keyword evidence="4" id="KW-1185">Reference proteome</keyword>
<feature type="domain" description="Dipicolinate synthase subunit A N-terminal" evidence="2">
    <location>
        <begin position="6"/>
        <end position="124"/>
    </location>
</feature>
<comment type="caution">
    <text evidence="3">The sequence shown here is derived from an EMBL/GenBank/DDBJ whole genome shotgun (WGS) entry which is preliminary data.</text>
</comment>